<dbReference type="AlphaFoldDB" id="A0A2I0R5Y1"/>
<dbReference type="OrthoDB" id="9782229at2"/>
<comment type="caution">
    <text evidence="3">The sequence shown here is derived from an EMBL/GenBank/DDBJ whole genome shotgun (WGS) entry which is preliminary data.</text>
</comment>
<dbReference type="InterPro" id="IPR006665">
    <property type="entry name" value="OmpA-like"/>
</dbReference>
<name>A0A2I0R5Y1_9FLAO</name>
<dbReference type="PANTHER" id="PTHR30329:SF21">
    <property type="entry name" value="LIPOPROTEIN YIAD-RELATED"/>
    <property type="match status" value="1"/>
</dbReference>
<feature type="domain" description="OmpA-like" evidence="2">
    <location>
        <begin position="287"/>
        <end position="406"/>
    </location>
</feature>
<dbReference type="GO" id="GO:0016020">
    <property type="term" value="C:membrane"/>
    <property type="evidence" value="ECO:0007669"/>
    <property type="project" value="UniProtKB-UniRule"/>
</dbReference>
<dbReference type="Proteomes" id="UP000236654">
    <property type="component" value="Unassembled WGS sequence"/>
</dbReference>
<reference evidence="3 4" key="1">
    <citation type="submission" date="2017-12" db="EMBL/GenBank/DDBJ databases">
        <title>The draft genome sequence of Brumimicrobium saltpan LHR20.</title>
        <authorList>
            <person name="Do Z.-J."/>
            <person name="Luo H.-R."/>
        </authorList>
    </citation>
    <scope>NUCLEOTIDE SEQUENCE [LARGE SCALE GENOMIC DNA]</scope>
    <source>
        <strain evidence="3 4">LHR20</strain>
    </source>
</reference>
<dbReference type="PANTHER" id="PTHR30329">
    <property type="entry name" value="STATOR ELEMENT OF FLAGELLAR MOTOR COMPLEX"/>
    <property type="match status" value="1"/>
</dbReference>
<keyword evidence="1" id="KW-0472">Membrane</keyword>
<evidence type="ECO:0000313" key="4">
    <source>
        <dbReference type="Proteomes" id="UP000236654"/>
    </source>
</evidence>
<dbReference type="InterPro" id="IPR050330">
    <property type="entry name" value="Bact_OuterMem_StrucFunc"/>
</dbReference>
<dbReference type="InterPro" id="IPR036737">
    <property type="entry name" value="OmpA-like_sf"/>
</dbReference>
<dbReference type="Gene3D" id="3.30.1330.60">
    <property type="entry name" value="OmpA-like domain"/>
    <property type="match status" value="1"/>
</dbReference>
<dbReference type="SUPFAM" id="SSF103088">
    <property type="entry name" value="OmpA-like"/>
    <property type="match status" value="1"/>
</dbReference>
<evidence type="ECO:0000256" key="1">
    <source>
        <dbReference type="PROSITE-ProRule" id="PRU00473"/>
    </source>
</evidence>
<proteinExistence type="predicted"/>
<sequence>MMLRCLLLLILISPSFLYSQYRKDVRNFAECYENSFIGHPGDYELQFTGRYGIETDFNAYSSLSELELNNTFWYSFVAPHEGLFLFSGIAEESSMMDILIFSKEQGFDKHDEIKNTSICDDINRGTAVIERIMKVNTADTFGLNKAPNEQFMYGLRLSEGQEIYLMFNSSQSIRFKAFLNVKFEVNFSAVNVAELKKSIDVRKNKKYASLRVHLRDKSTGLPIKGKMIVRNSKKLNGLYNGSEFIFSIRNRESLSLSIDAEGYFFIDKHLFLEEDKDHELTLWLEPAELGRRIELDGIQFEVGSSEFIKGAEYKLARLKDFLLLNSSIHIEIRGHVHEYGESTFAGKRMSSSRAKAVMKYLIDNGIERSRLSANGYGNEFMIYPEPKFDWQEQANRRVDIRIIKND</sequence>
<dbReference type="CDD" id="cd07185">
    <property type="entry name" value="OmpA_C-like"/>
    <property type="match status" value="1"/>
</dbReference>
<evidence type="ECO:0000259" key="2">
    <source>
        <dbReference type="PROSITE" id="PS51123"/>
    </source>
</evidence>
<keyword evidence="4" id="KW-1185">Reference proteome</keyword>
<dbReference type="PROSITE" id="PS51123">
    <property type="entry name" value="OMPA_2"/>
    <property type="match status" value="1"/>
</dbReference>
<dbReference type="Pfam" id="PF00691">
    <property type="entry name" value="OmpA"/>
    <property type="match status" value="1"/>
</dbReference>
<evidence type="ECO:0000313" key="3">
    <source>
        <dbReference type="EMBL" id="PKR81986.1"/>
    </source>
</evidence>
<gene>
    <name evidence="3" type="ORF">CW751_01215</name>
</gene>
<dbReference type="EMBL" id="PJNI01000001">
    <property type="protein sequence ID" value="PKR81986.1"/>
    <property type="molecule type" value="Genomic_DNA"/>
</dbReference>
<dbReference type="RefSeq" id="WP_101333132.1">
    <property type="nucleotide sequence ID" value="NZ_PJNI01000001.1"/>
</dbReference>
<accession>A0A2I0R5Y1</accession>
<organism evidence="3 4">
    <name type="scientific">Brumimicrobium salinarum</name>
    <dbReference type="NCBI Taxonomy" id="2058658"/>
    <lineage>
        <taxon>Bacteria</taxon>
        <taxon>Pseudomonadati</taxon>
        <taxon>Bacteroidota</taxon>
        <taxon>Flavobacteriia</taxon>
        <taxon>Flavobacteriales</taxon>
        <taxon>Crocinitomicaceae</taxon>
        <taxon>Brumimicrobium</taxon>
    </lineage>
</organism>
<protein>
    <recommendedName>
        <fullName evidence="2">OmpA-like domain-containing protein</fullName>
    </recommendedName>
</protein>